<proteinExistence type="predicted"/>
<evidence type="ECO:0000256" key="1">
    <source>
        <dbReference type="ARBA" id="ARBA00022630"/>
    </source>
</evidence>
<accession>A0ABS7TX34</accession>
<gene>
    <name evidence="4" type="ORF">K7C98_26530</name>
</gene>
<dbReference type="InterPro" id="IPR001155">
    <property type="entry name" value="OxRdtase_FMN_N"/>
</dbReference>
<keyword evidence="1" id="KW-0285">Flavoprotein</keyword>
<dbReference type="Pfam" id="PF00724">
    <property type="entry name" value="Oxidored_FMN"/>
    <property type="match status" value="1"/>
</dbReference>
<organism evidence="4 5">
    <name type="scientific">Nannocystis pusilla</name>
    <dbReference type="NCBI Taxonomy" id="889268"/>
    <lineage>
        <taxon>Bacteria</taxon>
        <taxon>Pseudomonadati</taxon>
        <taxon>Myxococcota</taxon>
        <taxon>Polyangia</taxon>
        <taxon>Nannocystales</taxon>
        <taxon>Nannocystaceae</taxon>
        <taxon>Nannocystis</taxon>
    </lineage>
</organism>
<comment type="caution">
    <text evidence="4">The sequence shown here is derived from an EMBL/GenBank/DDBJ whole genome shotgun (WGS) entry which is preliminary data.</text>
</comment>
<protein>
    <submittedName>
        <fullName evidence="4">NADH:flavin oxidoreductase</fullName>
    </submittedName>
</protein>
<dbReference type="InterPro" id="IPR051799">
    <property type="entry name" value="NADH_flavin_oxidoreductase"/>
</dbReference>
<dbReference type="CDD" id="cd02803">
    <property type="entry name" value="OYE_like_FMN_family"/>
    <property type="match status" value="1"/>
</dbReference>
<dbReference type="Gene3D" id="3.20.20.70">
    <property type="entry name" value="Aldolase class I"/>
    <property type="match status" value="1"/>
</dbReference>
<dbReference type="Proteomes" id="UP001139031">
    <property type="component" value="Unassembled WGS sequence"/>
</dbReference>
<dbReference type="EMBL" id="JAIRAU010000035">
    <property type="protein sequence ID" value="MBZ5712815.1"/>
    <property type="molecule type" value="Genomic_DNA"/>
</dbReference>
<dbReference type="InterPro" id="IPR013785">
    <property type="entry name" value="Aldolase_TIM"/>
</dbReference>
<dbReference type="RefSeq" id="WP_224194569.1">
    <property type="nucleotide sequence ID" value="NZ_JAIRAU010000035.1"/>
</dbReference>
<sequence>MNQLFETCTIGPVRLRNRSIRAAAFEGMCPGHAPSPELLAYHREVALGGVGMTTVAYAAVEQSGLSFPHQLWLRPEIVPGLRALTDAVHAAGARASIQIGHCGNMAKAAVAGGRAIAPSARFNLYGPVWPRAMDQSDIHRVAASFGRAVELARDAGFDAVEVHAGHGYLISQFLSPATNHRRDVYGGPLANRMRFMREVMEEVKEAAGSDIAVLVKVNMRDGFRGGVELDEAIEVARTLEQDGADALVLSGGFVSRAPMYIMRGAMPTRVMGRLMTDWTLRAGLALFGQTLIAPFPYTDNYFLKDALAVKQEVKLPLVYIGGAASRAAIDEALSHGFVAVAMARALIRDPGFINNLAAAEGREAACDHCNYCAARIYTTHMACHHREPPPARLLP</sequence>
<evidence type="ECO:0000256" key="2">
    <source>
        <dbReference type="ARBA" id="ARBA00023002"/>
    </source>
</evidence>
<keyword evidence="5" id="KW-1185">Reference proteome</keyword>
<reference evidence="4" key="1">
    <citation type="submission" date="2021-08" db="EMBL/GenBank/DDBJ databases">
        <authorList>
            <person name="Stevens D.C."/>
        </authorList>
    </citation>
    <scope>NUCLEOTIDE SEQUENCE</scope>
    <source>
        <strain evidence="4">DSM 53165</strain>
    </source>
</reference>
<dbReference type="SUPFAM" id="SSF51395">
    <property type="entry name" value="FMN-linked oxidoreductases"/>
    <property type="match status" value="1"/>
</dbReference>
<evidence type="ECO:0000313" key="4">
    <source>
        <dbReference type="EMBL" id="MBZ5712815.1"/>
    </source>
</evidence>
<dbReference type="PANTHER" id="PTHR43656:SF2">
    <property type="entry name" value="BINDING OXIDOREDUCTASE, PUTATIVE (AFU_ORTHOLOGUE AFUA_2G08260)-RELATED"/>
    <property type="match status" value="1"/>
</dbReference>
<keyword evidence="2" id="KW-0560">Oxidoreductase</keyword>
<evidence type="ECO:0000259" key="3">
    <source>
        <dbReference type="Pfam" id="PF00724"/>
    </source>
</evidence>
<dbReference type="PANTHER" id="PTHR43656">
    <property type="entry name" value="BINDING OXIDOREDUCTASE, PUTATIVE (AFU_ORTHOLOGUE AFUA_2G08260)-RELATED"/>
    <property type="match status" value="1"/>
</dbReference>
<feature type="domain" description="NADH:flavin oxidoreductase/NADH oxidase N-terminal" evidence="3">
    <location>
        <begin position="3"/>
        <end position="247"/>
    </location>
</feature>
<evidence type="ECO:0000313" key="5">
    <source>
        <dbReference type="Proteomes" id="UP001139031"/>
    </source>
</evidence>
<name>A0ABS7TX34_9BACT</name>